<dbReference type="EMBL" id="FWXD01000020">
    <property type="protein sequence ID" value="SMC28119.1"/>
    <property type="molecule type" value="Genomic_DNA"/>
</dbReference>
<evidence type="ECO:0000313" key="2">
    <source>
        <dbReference type="EMBL" id="SMC28119.1"/>
    </source>
</evidence>
<dbReference type="AlphaFoldDB" id="A0A1W1XVX8"/>
<dbReference type="RefSeq" id="WP_139798899.1">
    <property type="nucleotide sequence ID" value="NZ_FWXD01000020.1"/>
</dbReference>
<feature type="domain" description="Surface-adhesin protein E-like" evidence="1">
    <location>
        <begin position="55"/>
        <end position="148"/>
    </location>
</feature>
<gene>
    <name evidence="2" type="ORF">SAMN02745857_03133</name>
</gene>
<evidence type="ECO:0000259" key="1">
    <source>
        <dbReference type="Pfam" id="PF16747"/>
    </source>
</evidence>
<sequence>MTSCRSYSAPPLPQPTDAFKLIATIRNRGTYMTVHKAWQTAAILMLAALGAQAGWQPIATSEDGVQTAIDPDRVERNADGAVQGWLLQSYPAERTMSDDAGKPVRYLSSAMLVQGQCEQKTLALLRAGLYAGKNGTGLEVYKLDEHAPGHAELAKPRPVNSGAAWARYALASLCVQAPGPDVTSLIDAVTTLGELDGPLPGDDAGWQAVPTPPSGDKIDIATRSLLRGSKPVAWFRIVPATPLALLGKGFSALGPAGSALIRYEADCSTQQLRVAQIALFAASTPAGKPLLRAPDLPPAAAMKRFDEGDTGKTMHALLCGPG</sequence>
<organism evidence="2 3">
    <name type="scientific">Andreprevotia lacus DSM 23236</name>
    <dbReference type="NCBI Taxonomy" id="1121001"/>
    <lineage>
        <taxon>Bacteria</taxon>
        <taxon>Pseudomonadati</taxon>
        <taxon>Pseudomonadota</taxon>
        <taxon>Betaproteobacteria</taxon>
        <taxon>Neisseriales</taxon>
        <taxon>Chitinibacteraceae</taxon>
        <taxon>Andreprevotia</taxon>
    </lineage>
</organism>
<accession>A0A1W1XVX8</accession>
<reference evidence="2 3" key="1">
    <citation type="submission" date="2017-04" db="EMBL/GenBank/DDBJ databases">
        <authorList>
            <person name="Afonso C.L."/>
            <person name="Miller P.J."/>
            <person name="Scott M.A."/>
            <person name="Spackman E."/>
            <person name="Goraichik I."/>
            <person name="Dimitrov K.M."/>
            <person name="Suarez D.L."/>
            <person name="Swayne D.E."/>
        </authorList>
    </citation>
    <scope>NUCLEOTIDE SEQUENCE [LARGE SCALE GENOMIC DNA]</scope>
    <source>
        <strain evidence="2 3">DSM 23236</strain>
    </source>
</reference>
<proteinExistence type="predicted"/>
<dbReference type="STRING" id="1121001.SAMN02745857_03133"/>
<name>A0A1W1XVX8_9NEIS</name>
<keyword evidence="3" id="KW-1185">Reference proteome</keyword>
<evidence type="ECO:0000313" key="3">
    <source>
        <dbReference type="Proteomes" id="UP000192761"/>
    </source>
</evidence>
<dbReference type="Pfam" id="PF16747">
    <property type="entry name" value="Adhesin_E"/>
    <property type="match status" value="1"/>
</dbReference>
<dbReference type="Proteomes" id="UP000192761">
    <property type="component" value="Unassembled WGS sequence"/>
</dbReference>
<protein>
    <recommendedName>
        <fullName evidence="1">Surface-adhesin protein E-like domain-containing protein</fullName>
    </recommendedName>
</protein>
<dbReference type="InterPro" id="IPR031939">
    <property type="entry name" value="Adhesin_E-like"/>
</dbReference>